<dbReference type="PANTHER" id="PTHR45339">
    <property type="entry name" value="HYBRID SIGNAL TRANSDUCTION HISTIDINE KINASE J"/>
    <property type="match status" value="1"/>
</dbReference>
<comment type="catalytic activity">
    <reaction evidence="1">
        <text>ATP + protein L-histidine = ADP + protein N-phospho-L-histidine.</text>
        <dbReference type="EC" id="2.7.13.3"/>
    </reaction>
</comment>
<evidence type="ECO:0000256" key="1">
    <source>
        <dbReference type="ARBA" id="ARBA00000085"/>
    </source>
</evidence>
<dbReference type="Gene3D" id="3.40.50.2300">
    <property type="match status" value="1"/>
</dbReference>
<dbReference type="PROSITE" id="PS50109">
    <property type="entry name" value="HIS_KIN"/>
    <property type="match status" value="1"/>
</dbReference>
<proteinExistence type="predicted"/>
<name>A0ABU7RCU9_9BACT</name>
<keyword evidence="9" id="KW-1185">Reference proteome</keyword>
<dbReference type="InterPro" id="IPR011006">
    <property type="entry name" value="CheY-like_superfamily"/>
</dbReference>
<dbReference type="SUPFAM" id="SSF55874">
    <property type="entry name" value="ATPase domain of HSP90 chaperone/DNA topoisomerase II/histidine kinase"/>
    <property type="match status" value="1"/>
</dbReference>
<dbReference type="Pfam" id="PF00072">
    <property type="entry name" value="Response_reg"/>
    <property type="match status" value="1"/>
</dbReference>
<feature type="domain" description="Histidine kinase" evidence="6">
    <location>
        <begin position="239"/>
        <end position="462"/>
    </location>
</feature>
<dbReference type="InterPro" id="IPR036890">
    <property type="entry name" value="HATPase_C_sf"/>
</dbReference>
<dbReference type="CDD" id="cd00082">
    <property type="entry name" value="HisKA"/>
    <property type="match status" value="1"/>
</dbReference>
<keyword evidence="8" id="KW-0547">Nucleotide-binding</keyword>
<dbReference type="PRINTS" id="PR00344">
    <property type="entry name" value="BCTRLSENSOR"/>
</dbReference>
<dbReference type="Proteomes" id="UP001357452">
    <property type="component" value="Unassembled WGS sequence"/>
</dbReference>
<feature type="modified residue" description="4-aspartylphosphate" evidence="4">
    <location>
        <position position="532"/>
    </location>
</feature>
<dbReference type="SMART" id="SM00448">
    <property type="entry name" value="REC"/>
    <property type="match status" value="1"/>
</dbReference>
<accession>A0ABU7RCU9</accession>
<dbReference type="InterPro" id="IPR003661">
    <property type="entry name" value="HisK_dim/P_dom"/>
</dbReference>
<feature type="transmembrane region" description="Helical" evidence="5">
    <location>
        <begin position="7"/>
        <end position="29"/>
    </location>
</feature>
<evidence type="ECO:0000259" key="7">
    <source>
        <dbReference type="PROSITE" id="PS50110"/>
    </source>
</evidence>
<dbReference type="InterPro" id="IPR036097">
    <property type="entry name" value="HisK_dim/P_sf"/>
</dbReference>
<evidence type="ECO:0000256" key="4">
    <source>
        <dbReference type="PROSITE-ProRule" id="PRU00169"/>
    </source>
</evidence>
<keyword evidence="8" id="KW-0067">ATP-binding</keyword>
<protein>
    <recommendedName>
        <fullName evidence="2">histidine kinase</fullName>
        <ecNumber evidence="2">2.7.13.3</ecNumber>
    </recommendedName>
</protein>
<dbReference type="PROSITE" id="PS50110">
    <property type="entry name" value="RESPONSE_REGULATORY"/>
    <property type="match status" value="1"/>
</dbReference>
<dbReference type="SMART" id="SM00388">
    <property type="entry name" value="HisKA"/>
    <property type="match status" value="1"/>
</dbReference>
<evidence type="ECO:0000256" key="5">
    <source>
        <dbReference type="SAM" id="Phobius"/>
    </source>
</evidence>
<dbReference type="EMBL" id="JAZGLY010000001">
    <property type="protein sequence ID" value="MEE6185815.1"/>
    <property type="molecule type" value="Genomic_DNA"/>
</dbReference>
<feature type="domain" description="Response regulatory" evidence="7">
    <location>
        <begin position="483"/>
        <end position="598"/>
    </location>
</feature>
<evidence type="ECO:0000313" key="8">
    <source>
        <dbReference type="EMBL" id="MEE6185815.1"/>
    </source>
</evidence>
<dbReference type="SUPFAM" id="SSF52172">
    <property type="entry name" value="CheY-like"/>
    <property type="match status" value="1"/>
</dbReference>
<dbReference type="Gene3D" id="1.20.120.160">
    <property type="entry name" value="HPT domain"/>
    <property type="match status" value="1"/>
</dbReference>
<evidence type="ECO:0000259" key="6">
    <source>
        <dbReference type="PROSITE" id="PS50109"/>
    </source>
</evidence>
<feature type="transmembrane region" description="Helical" evidence="5">
    <location>
        <begin position="185"/>
        <end position="206"/>
    </location>
</feature>
<dbReference type="CDD" id="cd16922">
    <property type="entry name" value="HATPase_EvgS-ArcB-TorS-like"/>
    <property type="match status" value="1"/>
</dbReference>
<dbReference type="CDD" id="cd17546">
    <property type="entry name" value="REC_hyHK_CKI1_RcsC-like"/>
    <property type="match status" value="1"/>
</dbReference>
<dbReference type="SMART" id="SM00387">
    <property type="entry name" value="HATPase_c"/>
    <property type="match status" value="1"/>
</dbReference>
<evidence type="ECO:0000256" key="2">
    <source>
        <dbReference type="ARBA" id="ARBA00012438"/>
    </source>
</evidence>
<keyword evidence="3 4" id="KW-0597">Phosphoprotein</keyword>
<gene>
    <name evidence="8" type="ORF">V2H41_00880</name>
</gene>
<dbReference type="Pfam" id="PF00512">
    <property type="entry name" value="HisKA"/>
    <property type="match status" value="1"/>
</dbReference>
<dbReference type="InterPro" id="IPR036641">
    <property type="entry name" value="HPT_dom_sf"/>
</dbReference>
<dbReference type="PANTHER" id="PTHR45339:SF3">
    <property type="entry name" value="HISTIDINE KINASE"/>
    <property type="match status" value="1"/>
</dbReference>
<evidence type="ECO:0000313" key="9">
    <source>
        <dbReference type="Proteomes" id="UP001357452"/>
    </source>
</evidence>
<keyword evidence="5" id="KW-1133">Transmembrane helix</keyword>
<comment type="caution">
    <text evidence="8">The sequence shown here is derived from an EMBL/GenBank/DDBJ whole genome shotgun (WGS) entry which is preliminary data.</text>
</comment>
<sequence length="708" mass="79980">MAKNKEYSFFSIVVLALALIALFVVTQFFTNKSTKALNEGNKQAVATFLINNSIQELVNLSFDLQSKFKDRNLKVNSTRISQLKDSLTMLGYNTDIITSYTSSNSHEISNIIRNIIEEQLNISESILNTHISGNVQEKNKLIDSLYKVSPGDKVYANCLTLQAFLRKNLQETLTRNSEQAGQLSLYNKILALFAIITILVMSTIIIKRQSQQLKLIAELQAAEQAALKSKNAKDEFLANMSHELRTPLNALIGFGNLLKDTPLNKQQREYVDMVRSGAQNLLNIVNDVLDLSKIEAGKLKMVHKPFNLYHLFNRLERMFSNAINEKELHYSSYIESKVPEHVIGDSERLQQIFVNLIGNAIKFTNEGEIKVTANVVWIDEDDKYYKLGFTVKDTGIGIPKDKVAAIFERFEQLEQGVQRQYGGTGLGLTIAKNLVERMGGTISIFSEVNEGSEFNFTCILEKNTNPVSEEQSFITIDKLPEGKVLIVEDNKANQILLKHMFGKYGLKPKIIDNGLEAVNLLEKETFDLIFMDIQMPEMDGYTAIGILRNEKQISTPIIAMTAYVSETEIIKCKNAGFTDYISKPVDEQLLIKTTASYLENIQNNNHHTLNYLYELVGNDPDTVGEVVQAMKNQWELDKAELIEAFSQQDIGKVKKILHRLKSTFSPLGAEHPVYKAIGKCNFTTMENKTLDLQQCTSFIDDIEKEINV</sequence>
<evidence type="ECO:0000256" key="3">
    <source>
        <dbReference type="ARBA" id="ARBA00022553"/>
    </source>
</evidence>
<dbReference type="Pfam" id="PF02518">
    <property type="entry name" value="HATPase_c"/>
    <property type="match status" value="1"/>
</dbReference>
<dbReference type="InterPro" id="IPR005467">
    <property type="entry name" value="His_kinase_dom"/>
</dbReference>
<dbReference type="SUPFAM" id="SSF47384">
    <property type="entry name" value="Homodimeric domain of signal transducing histidine kinase"/>
    <property type="match status" value="1"/>
</dbReference>
<organism evidence="8 9">
    <name type="scientific">Niabella digestorum</name>
    <dbReference type="NCBI Taxonomy" id="3117701"/>
    <lineage>
        <taxon>Bacteria</taxon>
        <taxon>Pseudomonadati</taxon>
        <taxon>Bacteroidota</taxon>
        <taxon>Chitinophagia</taxon>
        <taxon>Chitinophagales</taxon>
        <taxon>Chitinophagaceae</taxon>
        <taxon>Niabella</taxon>
    </lineage>
</organism>
<dbReference type="SUPFAM" id="SSF47226">
    <property type="entry name" value="Histidine-containing phosphotransfer domain, HPT domain"/>
    <property type="match status" value="1"/>
</dbReference>
<dbReference type="InterPro" id="IPR003594">
    <property type="entry name" value="HATPase_dom"/>
</dbReference>
<dbReference type="GO" id="GO:0005524">
    <property type="term" value="F:ATP binding"/>
    <property type="evidence" value="ECO:0007669"/>
    <property type="project" value="UniProtKB-KW"/>
</dbReference>
<dbReference type="InterPro" id="IPR004358">
    <property type="entry name" value="Sig_transdc_His_kin-like_C"/>
</dbReference>
<keyword evidence="5" id="KW-0812">Transmembrane</keyword>
<dbReference type="RefSeq" id="WP_330973223.1">
    <property type="nucleotide sequence ID" value="NZ_JAZGLY010000001.1"/>
</dbReference>
<dbReference type="EC" id="2.7.13.3" evidence="2"/>
<dbReference type="Gene3D" id="1.10.287.130">
    <property type="match status" value="1"/>
</dbReference>
<dbReference type="Gene3D" id="3.30.565.10">
    <property type="entry name" value="Histidine kinase-like ATPase, C-terminal domain"/>
    <property type="match status" value="1"/>
</dbReference>
<dbReference type="InterPro" id="IPR001789">
    <property type="entry name" value="Sig_transdc_resp-reg_receiver"/>
</dbReference>
<keyword evidence="5" id="KW-0472">Membrane</keyword>
<reference evidence="8 9" key="1">
    <citation type="submission" date="2024-01" db="EMBL/GenBank/DDBJ databases">
        <title>Niabella digestum sp. nov., isolated from waste digestion system.</title>
        <authorList>
            <person name="Zhang L."/>
        </authorList>
    </citation>
    <scope>NUCLEOTIDE SEQUENCE [LARGE SCALE GENOMIC DNA]</scope>
    <source>
        <strain evidence="8 9">A18</strain>
    </source>
</reference>